<dbReference type="Gene3D" id="2.10.60.10">
    <property type="entry name" value="CD59"/>
    <property type="match status" value="1"/>
</dbReference>
<dbReference type="InterPro" id="IPR035076">
    <property type="entry name" value="Toxin/TOLIP"/>
</dbReference>
<dbReference type="Pfam" id="PF00087">
    <property type="entry name" value="Toxin_TOLIP"/>
    <property type="match status" value="1"/>
</dbReference>
<dbReference type="EMBL" id="QBIY01012661">
    <property type="protein sequence ID" value="RXN19608.1"/>
    <property type="molecule type" value="Genomic_DNA"/>
</dbReference>
<keyword evidence="2" id="KW-0808">Transferase</keyword>
<evidence type="ECO:0000313" key="2">
    <source>
        <dbReference type="EMBL" id="RXN19608.1"/>
    </source>
</evidence>
<dbReference type="Proteomes" id="UP000290572">
    <property type="component" value="Unassembled WGS sequence"/>
</dbReference>
<dbReference type="STRING" id="84645.A0A498MEH3"/>
<evidence type="ECO:0000313" key="3">
    <source>
        <dbReference type="Proteomes" id="UP000290572"/>
    </source>
</evidence>
<dbReference type="AlphaFoldDB" id="A0A498MEH3"/>
<keyword evidence="2" id="KW-0418">Kinase</keyword>
<keyword evidence="3" id="KW-1185">Reference proteome</keyword>
<organism evidence="2 3">
    <name type="scientific">Labeo rohita</name>
    <name type="common">Indian major carp</name>
    <name type="synonym">Cyprinus rohita</name>
    <dbReference type="NCBI Taxonomy" id="84645"/>
    <lineage>
        <taxon>Eukaryota</taxon>
        <taxon>Metazoa</taxon>
        <taxon>Chordata</taxon>
        <taxon>Craniata</taxon>
        <taxon>Vertebrata</taxon>
        <taxon>Euteleostomi</taxon>
        <taxon>Actinopterygii</taxon>
        <taxon>Neopterygii</taxon>
        <taxon>Teleostei</taxon>
        <taxon>Ostariophysi</taxon>
        <taxon>Cypriniformes</taxon>
        <taxon>Cyprinidae</taxon>
        <taxon>Labeoninae</taxon>
        <taxon>Labeonini</taxon>
        <taxon>Labeo</taxon>
    </lineage>
</organism>
<comment type="caution">
    <text evidence="2">The sequence shown here is derived from an EMBL/GenBank/DDBJ whole genome shotgun (WGS) entry which is preliminary data.</text>
</comment>
<dbReference type="InterPro" id="IPR045860">
    <property type="entry name" value="Snake_toxin-like_sf"/>
</dbReference>
<name>A0A498MEH3_LABRO</name>
<accession>A0A498MEH3</accession>
<reference evidence="2 3" key="1">
    <citation type="submission" date="2018-03" db="EMBL/GenBank/DDBJ databases">
        <title>Draft genome sequence of Rohu Carp (Labeo rohita).</title>
        <authorList>
            <person name="Das P."/>
            <person name="Kushwaha B."/>
            <person name="Joshi C.G."/>
            <person name="Kumar D."/>
            <person name="Nagpure N.S."/>
            <person name="Sahoo L."/>
            <person name="Das S.P."/>
            <person name="Bit A."/>
            <person name="Patnaik S."/>
            <person name="Meher P.K."/>
            <person name="Jayasankar P."/>
            <person name="Koringa P.G."/>
            <person name="Patel N.V."/>
            <person name="Hinsu A.T."/>
            <person name="Kumar R."/>
            <person name="Pandey M."/>
            <person name="Agarwal S."/>
            <person name="Srivastava S."/>
            <person name="Singh M."/>
            <person name="Iquebal M.A."/>
            <person name="Jaiswal S."/>
            <person name="Angadi U.B."/>
            <person name="Kumar N."/>
            <person name="Raza M."/>
            <person name="Shah T.M."/>
            <person name="Rai A."/>
            <person name="Jena J.K."/>
        </authorList>
    </citation>
    <scope>NUCLEOTIDE SEQUENCE [LARGE SCALE GENOMIC DNA]</scope>
    <source>
        <strain evidence="2">DASCIFA01</strain>
        <tissue evidence="2">Testis</tissue>
    </source>
</reference>
<protein>
    <submittedName>
        <fullName evidence="2">Urokinase plasminogen activator surface receptor-like protein</fullName>
    </submittedName>
</protein>
<evidence type="ECO:0000259" key="1">
    <source>
        <dbReference type="Pfam" id="PF00087"/>
    </source>
</evidence>
<dbReference type="SUPFAM" id="SSF57302">
    <property type="entry name" value="Snake toxin-like"/>
    <property type="match status" value="1"/>
</dbReference>
<feature type="domain" description="Snake toxin/toxin-like" evidence="1">
    <location>
        <begin position="54"/>
        <end position="118"/>
    </location>
</feature>
<gene>
    <name evidence="2" type="ORF">ROHU_007193</name>
</gene>
<dbReference type="GO" id="GO:0016301">
    <property type="term" value="F:kinase activity"/>
    <property type="evidence" value="ECO:0007669"/>
    <property type="project" value="UniProtKB-KW"/>
</dbReference>
<keyword evidence="2" id="KW-0675">Receptor</keyword>
<sequence>MWMLLKPVLNQSRVVERHIVPDNNVLHMIDLICCCYVVQLVQEYPSTITPNGKKCYYCNGQNCSNTVNCSGSEDHCFTGAGNQSLSIKGCASKSFCDYATALNSSVSGITCCEGNLCNDVNSVTQSVTQRLTQSITQIGTQNITQSSGQNNTQSGTQSVTQISTHSITQIGTQNITQSSGQNNTQSSTQSVTQISTHSITQIGTQNITQSSGQNIAQSNSAECINQSFLFPCFSLLSFILLH</sequence>
<proteinExistence type="predicted"/>